<evidence type="ECO:0000256" key="1">
    <source>
        <dbReference type="SAM" id="MobiDB-lite"/>
    </source>
</evidence>
<comment type="caution">
    <text evidence="2">The sequence shown here is derived from an EMBL/GenBank/DDBJ whole genome shotgun (WGS) entry which is preliminary data.</text>
</comment>
<evidence type="ECO:0000313" key="2">
    <source>
        <dbReference type="EMBL" id="MDR7665480.1"/>
    </source>
</evidence>
<name>A0ABU2D0H5_9EURY</name>
<evidence type="ECO:0000313" key="3">
    <source>
        <dbReference type="Proteomes" id="UP001246244"/>
    </source>
</evidence>
<dbReference type="EMBL" id="JAVKPK010000021">
    <property type="protein sequence ID" value="MDR7665480.1"/>
    <property type="molecule type" value="Genomic_DNA"/>
</dbReference>
<feature type="compositionally biased region" description="Acidic residues" evidence="1">
    <location>
        <begin position="1"/>
        <end position="10"/>
    </location>
</feature>
<accession>A0ABU2D0H5</accession>
<feature type="region of interest" description="Disordered" evidence="1">
    <location>
        <begin position="1"/>
        <end position="57"/>
    </location>
</feature>
<reference evidence="3" key="1">
    <citation type="submission" date="2023-07" db="EMBL/GenBank/DDBJ databases">
        <title>Whole-genome sequencing of a new Methanosarcina sp. Z-7115.</title>
        <authorList>
            <person name="Zhilina T.N."/>
            <person name="Merkel A.Y."/>
        </authorList>
    </citation>
    <scope>NUCLEOTIDE SEQUENCE [LARGE SCALE GENOMIC DNA]</scope>
    <source>
        <strain evidence="3">Z-7115</strain>
    </source>
</reference>
<gene>
    <name evidence="2" type="ORF">RG963_06745</name>
</gene>
<dbReference type="RefSeq" id="WP_310575505.1">
    <property type="nucleotide sequence ID" value="NZ_JAVKPK010000021.1"/>
</dbReference>
<keyword evidence="3" id="KW-1185">Reference proteome</keyword>
<organism evidence="2 3">
    <name type="scientific">Methanosarcina baikalica</name>
    <dbReference type="NCBI Taxonomy" id="3073890"/>
    <lineage>
        <taxon>Archaea</taxon>
        <taxon>Methanobacteriati</taxon>
        <taxon>Methanobacteriota</taxon>
        <taxon>Stenosarchaea group</taxon>
        <taxon>Methanomicrobia</taxon>
        <taxon>Methanosarcinales</taxon>
        <taxon>Methanosarcinaceae</taxon>
        <taxon>Methanosarcina</taxon>
    </lineage>
</organism>
<protein>
    <submittedName>
        <fullName evidence="2">Uncharacterized protein</fullName>
    </submittedName>
</protein>
<sequence>MPSDSDEDENERGIWKNQRIAREKARQEREEQERLAREKYEQEKGGPCDRRYSLRSN</sequence>
<dbReference type="Proteomes" id="UP001246244">
    <property type="component" value="Unassembled WGS sequence"/>
</dbReference>
<proteinExistence type="predicted"/>
<feature type="compositionally biased region" description="Basic and acidic residues" evidence="1">
    <location>
        <begin position="20"/>
        <end position="57"/>
    </location>
</feature>